<feature type="transmembrane region" description="Helical" evidence="5">
    <location>
        <begin position="370"/>
        <end position="394"/>
    </location>
</feature>
<evidence type="ECO:0000256" key="1">
    <source>
        <dbReference type="ARBA" id="ARBA00004141"/>
    </source>
</evidence>
<dbReference type="InterPro" id="IPR002293">
    <property type="entry name" value="AA/rel_permease1"/>
</dbReference>
<feature type="transmembrane region" description="Helical" evidence="5">
    <location>
        <begin position="172"/>
        <end position="194"/>
    </location>
</feature>
<dbReference type="InterPro" id="IPR053153">
    <property type="entry name" value="APC_K+_Transporter"/>
</dbReference>
<comment type="subcellular location">
    <subcellularLocation>
        <location evidence="1">Membrane</location>
        <topology evidence="1">Multi-pass membrane protein</topology>
    </subcellularLocation>
</comment>
<dbReference type="Proteomes" id="UP001254165">
    <property type="component" value="Unassembled WGS sequence"/>
</dbReference>
<organism evidence="6 7">
    <name type="scientific">Thermanaerothrix solaris</name>
    <dbReference type="NCBI Taxonomy" id="3058434"/>
    <lineage>
        <taxon>Bacteria</taxon>
        <taxon>Bacillati</taxon>
        <taxon>Chloroflexota</taxon>
        <taxon>Anaerolineae</taxon>
        <taxon>Anaerolineales</taxon>
        <taxon>Anaerolineaceae</taxon>
        <taxon>Thermanaerothrix</taxon>
    </lineage>
</organism>
<dbReference type="RefSeq" id="WP_315625830.1">
    <property type="nucleotide sequence ID" value="NZ_JAUHMF010000002.1"/>
</dbReference>
<protein>
    <submittedName>
        <fullName evidence="6">APC family permease</fullName>
    </submittedName>
</protein>
<comment type="caution">
    <text evidence="6">The sequence shown here is derived from an EMBL/GenBank/DDBJ whole genome shotgun (WGS) entry which is preliminary data.</text>
</comment>
<evidence type="ECO:0000256" key="5">
    <source>
        <dbReference type="SAM" id="Phobius"/>
    </source>
</evidence>
<evidence type="ECO:0000256" key="3">
    <source>
        <dbReference type="ARBA" id="ARBA00022989"/>
    </source>
</evidence>
<dbReference type="Gene3D" id="1.20.1740.10">
    <property type="entry name" value="Amino acid/polyamine transporter I"/>
    <property type="match status" value="1"/>
</dbReference>
<dbReference type="PANTHER" id="PTHR47704">
    <property type="entry name" value="POTASSIUM TRANSPORTER KIMA"/>
    <property type="match status" value="1"/>
</dbReference>
<feature type="transmembrane region" description="Helical" evidence="5">
    <location>
        <begin position="108"/>
        <end position="134"/>
    </location>
</feature>
<feature type="transmembrane region" description="Helical" evidence="5">
    <location>
        <begin position="406"/>
        <end position="425"/>
    </location>
</feature>
<gene>
    <name evidence="6" type="ORF">QYE77_12815</name>
</gene>
<dbReference type="EMBL" id="JAUHMF010000002">
    <property type="protein sequence ID" value="MDT8899145.1"/>
    <property type="molecule type" value="Genomic_DNA"/>
</dbReference>
<name>A0ABU3NQN2_9CHLR</name>
<evidence type="ECO:0000256" key="4">
    <source>
        <dbReference type="ARBA" id="ARBA00023136"/>
    </source>
</evidence>
<feature type="transmembrane region" description="Helical" evidence="5">
    <location>
        <begin position="214"/>
        <end position="240"/>
    </location>
</feature>
<keyword evidence="3 5" id="KW-1133">Transmembrane helix</keyword>
<accession>A0ABU3NQN2</accession>
<feature type="transmembrane region" description="Helical" evidence="5">
    <location>
        <begin position="431"/>
        <end position="449"/>
    </location>
</feature>
<evidence type="ECO:0000313" key="6">
    <source>
        <dbReference type="EMBL" id="MDT8899145.1"/>
    </source>
</evidence>
<dbReference type="Pfam" id="PF13520">
    <property type="entry name" value="AA_permease_2"/>
    <property type="match status" value="1"/>
</dbReference>
<sequence length="613" mass="66344">MLDHLWHLIVGSPLPTQSLSRERLNKIRALAAFSPDALSSIAYANQEIYLGLALAGSAGLAFLWPIGLAITGLLLIVALSYFQTIHGYPSGGGSYVVARENLGTIPGLIAAAALIVDYILTAAVSLTAGVAALASAFPVLWAYKVELAIVLLIVITVVNLRGLQESGTVMAIPVYLFLGVFLSMLGVGVIHLMVGGVRYVPQATLPVLQPITPFLVLHTFATGCTALTGIEAISNGVPAFRPPEARNAGKTLIIMAGLMGTLFLGSIGLTQFLAVIPRADETILSALAHWIFGNTPLYFLVQISTLLILAVAANTSFAGFPRLAAILAKDGFLPHQLAGLGDRLVYSNGILTLAAITGLLIILFNGNTHALIPLFAVGAFLAFTLSQIGMVNHWQRTRGRHWKIKAFLNGLGGLTTGITMVIVGVSKFVEGAWIVPIAIALMTLGFLRIRDHYQDVAQELSLSELLELPALTPPHPRIVIPISGIHKGIVNAITFARAISTEITAVYVELEPGSGEQIQQKWTTLWPNVPLVVLPSPYRSLVGPLLDFLDQTDREHNDGQLAVVMLPEFVPARWWHFFLHNQSAWLIKTALLYRRRRMGFQRVIIDVPYHLRR</sequence>
<evidence type="ECO:0000256" key="2">
    <source>
        <dbReference type="ARBA" id="ARBA00022692"/>
    </source>
</evidence>
<feature type="transmembrane region" description="Helical" evidence="5">
    <location>
        <begin position="252"/>
        <end position="277"/>
    </location>
</feature>
<feature type="transmembrane region" description="Helical" evidence="5">
    <location>
        <begin position="344"/>
        <end position="364"/>
    </location>
</feature>
<feature type="transmembrane region" description="Helical" evidence="5">
    <location>
        <begin position="62"/>
        <end position="82"/>
    </location>
</feature>
<keyword evidence="2 5" id="KW-0812">Transmembrane</keyword>
<dbReference type="PANTHER" id="PTHR47704:SF1">
    <property type="entry name" value="POTASSIUM TRANSPORTER KIMA"/>
    <property type="match status" value="1"/>
</dbReference>
<keyword evidence="4 5" id="KW-0472">Membrane</keyword>
<feature type="transmembrane region" description="Helical" evidence="5">
    <location>
        <begin position="140"/>
        <end position="160"/>
    </location>
</feature>
<feature type="transmembrane region" description="Helical" evidence="5">
    <location>
        <begin position="297"/>
        <end position="323"/>
    </location>
</feature>
<keyword evidence="7" id="KW-1185">Reference proteome</keyword>
<proteinExistence type="predicted"/>
<evidence type="ECO:0000313" key="7">
    <source>
        <dbReference type="Proteomes" id="UP001254165"/>
    </source>
</evidence>
<reference evidence="6 7" key="1">
    <citation type="submission" date="2023-07" db="EMBL/GenBank/DDBJ databases">
        <title>Novel species of Thermanaerothrix with wide hydrolytic capabilities.</title>
        <authorList>
            <person name="Zayulina K.S."/>
            <person name="Podosokorskaya O.A."/>
            <person name="Elcheninov A.G."/>
        </authorList>
    </citation>
    <scope>NUCLEOTIDE SEQUENCE [LARGE SCALE GENOMIC DNA]</scope>
    <source>
        <strain evidence="6 7">4228-RoL</strain>
    </source>
</reference>